<feature type="compositionally biased region" description="Low complexity" evidence="1">
    <location>
        <begin position="1"/>
        <end position="11"/>
    </location>
</feature>
<name>A0A1B6IVF3_9HEMI</name>
<evidence type="ECO:0000256" key="1">
    <source>
        <dbReference type="SAM" id="MobiDB-lite"/>
    </source>
</evidence>
<organism evidence="3">
    <name type="scientific">Homalodisca liturata</name>
    <dbReference type="NCBI Taxonomy" id="320908"/>
    <lineage>
        <taxon>Eukaryota</taxon>
        <taxon>Metazoa</taxon>
        <taxon>Ecdysozoa</taxon>
        <taxon>Arthropoda</taxon>
        <taxon>Hexapoda</taxon>
        <taxon>Insecta</taxon>
        <taxon>Pterygota</taxon>
        <taxon>Neoptera</taxon>
        <taxon>Paraneoptera</taxon>
        <taxon>Hemiptera</taxon>
        <taxon>Auchenorrhyncha</taxon>
        <taxon>Membracoidea</taxon>
        <taxon>Cicadellidae</taxon>
        <taxon>Cicadellinae</taxon>
        <taxon>Proconiini</taxon>
        <taxon>Homalodisca</taxon>
    </lineage>
</organism>
<dbReference type="EMBL" id="GECU01034260">
    <property type="protein sequence ID" value="JAS73446.1"/>
    <property type="molecule type" value="Transcribed_RNA"/>
</dbReference>
<protein>
    <submittedName>
        <fullName evidence="3">Uncharacterized protein</fullName>
    </submittedName>
</protein>
<proteinExistence type="predicted"/>
<dbReference type="AlphaFoldDB" id="A0A1B6IVF3"/>
<evidence type="ECO:0000313" key="2">
    <source>
        <dbReference type="EMBL" id="JAS73446.1"/>
    </source>
</evidence>
<accession>A0A1B6IVF3</accession>
<dbReference type="EMBL" id="GECU01016834">
    <property type="protein sequence ID" value="JAS90872.1"/>
    <property type="molecule type" value="Transcribed_RNA"/>
</dbReference>
<sequence length="118" mass="13220">MFGLSSCSSSHASRRDTPAVTPRHPYPSSPPALQSLGDDSTEPINPLSCGDVAEIGSRYHVLENPSKEKHVYASLAIRTGRRKRVRGTLSKFYLEYKTSLKLYPTNNFKLLLRQLRNS</sequence>
<gene>
    <name evidence="3" type="ORF">g.54296</name>
    <name evidence="2" type="ORF">g.54303</name>
</gene>
<feature type="region of interest" description="Disordered" evidence="1">
    <location>
        <begin position="1"/>
        <end position="45"/>
    </location>
</feature>
<evidence type="ECO:0000313" key="3">
    <source>
        <dbReference type="EMBL" id="JAS90872.1"/>
    </source>
</evidence>
<reference evidence="3" key="1">
    <citation type="submission" date="2015-11" db="EMBL/GenBank/DDBJ databases">
        <title>De novo transcriptome assembly of four potential Pierce s Disease insect vectors from Arizona vineyards.</title>
        <authorList>
            <person name="Tassone E.E."/>
        </authorList>
    </citation>
    <scope>NUCLEOTIDE SEQUENCE</scope>
</reference>